<dbReference type="EMBL" id="CAJFDH010000002">
    <property type="protein sequence ID" value="CAD5209797.1"/>
    <property type="molecule type" value="Genomic_DNA"/>
</dbReference>
<feature type="compositionally biased region" description="Polar residues" evidence="5">
    <location>
        <begin position="192"/>
        <end position="212"/>
    </location>
</feature>
<dbReference type="InterPro" id="IPR000626">
    <property type="entry name" value="Ubiquitin-like_dom"/>
</dbReference>
<evidence type="ECO:0000259" key="7">
    <source>
        <dbReference type="PROSITE" id="PS51039"/>
    </source>
</evidence>
<dbReference type="PROSITE" id="PS51039">
    <property type="entry name" value="ZF_AN1"/>
    <property type="match status" value="1"/>
</dbReference>
<evidence type="ECO:0000256" key="3">
    <source>
        <dbReference type="ARBA" id="ARBA00022833"/>
    </source>
</evidence>
<dbReference type="InterPro" id="IPR050652">
    <property type="entry name" value="AN1_A20_ZnFinger"/>
</dbReference>
<dbReference type="SMART" id="SM00213">
    <property type="entry name" value="UBQ"/>
    <property type="match status" value="1"/>
</dbReference>
<evidence type="ECO:0000256" key="1">
    <source>
        <dbReference type="ARBA" id="ARBA00022723"/>
    </source>
</evidence>
<dbReference type="PROSITE" id="PS50053">
    <property type="entry name" value="UBIQUITIN_2"/>
    <property type="match status" value="1"/>
</dbReference>
<proteinExistence type="predicted"/>
<dbReference type="PANTHER" id="PTHR10634:SF67">
    <property type="entry name" value="AN1-TYPE ZINC FINGER PROTEIN 3"/>
    <property type="match status" value="1"/>
</dbReference>
<feature type="compositionally biased region" description="Low complexity" evidence="5">
    <location>
        <begin position="230"/>
        <end position="246"/>
    </location>
</feature>
<evidence type="ECO:0000313" key="8">
    <source>
        <dbReference type="EMBL" id="CAD5209797.1"/>
    </source>
</evidence>
<dbReference type="Pfam" id="PF00240">
    <property type="entry name" value="ubiquitin"/>
    <property type="match status" value="1"/>
</dbReference>
<keyword evidence="1" id="KW-0479">Metal-binding</keyword>
<dbReference type="Proteomes" id="UP000614601">
    <property type="component" value="Unassembled WGS sequence"/>
</dbReference>
<organism evidence="8 9">
    <name type="scientific">Bursaphelenchus okinawaensis</name>
    <dbReference type="NCBI Taxonomy" id="465554"/>
    <lineage>
        <taxon>Eukaryota</taxon>
        <taxon>Metazoa</taxon>
        <taxon>Ecdysozoa</taxon>
        <taxon>Nematoda</taxon>
        <taxon>Chromadorea</taxon>
        <taxon>Rhabditida</taxon>
        <taxon>Tylenchina</taxon>
        <taxon>Tylenchomorpha</taxon>
        <taxon>Aphelenchoidea</taxon>
        <taxon>Aphelenchoididae</taxon>
        <taxon>Bursaphelenchus</taxon>
    </lineage>
</organism>
<dbReference type="SUPFAM" id="SSF118310">
    <property type="entry name" value="AN1-like Zinc finger"/>
    <property type="match status" value="1"/>
</dbReference>
<gene>
    <name evidence="8" type="ORF">BOKJ2_LOCUS2867</name>
</gene>
<protein>
    <recommendedName>
        <fullName evidence="10">Ubiquitin-like domain-containing protein</fullName>
    </recommendedName>
</protein>
<feature type="compositionally biased region" description="Basic and acidic residues" evidence="5">
    <location>
        <begin position="155"/>
        <end position="184"/>
    </location>
</feature>
<dbReference type="SUPFAM" id="SSF54236">
    <property type="entry name" value="Ubiquitin-like"/>
    <property type="match status" value="1"/>
</dbReference>
<dbReference type="AlphaFoldDB" id="A0A811K2U3"/>
<dbReference type="Gene3D" id="3.10.20.90">
    <property type="entry name" value="Phosphatidylinositol 3-kinase Catalytic Subunit, Chain A, domain 1"/>
    <property type="match status" value="1"/>
</dbReference>
<dbReference type="InterPro" id="IPR035896">
    <property type="entry name" value="AN1-like_Znf"/>
</dbReference>
<dbReference type="PANTHER" id="PTHR10634">
    <property type="entry name" value="AN1-TYPE ZINC FINGER PROTEIN"/>
    <property type="match status" value="1"/>
</dbReference>
<evidence type="ECO:0000313" key="9">
    <source>
        <dbReference type="Proteomes" id="UP000614601"/>
    </source>
</evidence>
<keyword evidence="2 4" id="KW-0863">Zinc-finger</keyword>
<evidence type="ECO:0008006" key="10">
    <source>
        <dbReference type="Google" id="ProtNLM"/>
    </source>
</evidence>
<comment type="caution">
    <text evidence="8">The sequence shown here is derived from an EMBL/GenBank/DDBJ whole genome shotgun (WGS) entry which is preliminary data.</text>
</comment>
<name>A0A811K2U3_9BILA</name>
<dbReference type="Gene3D" id="4.10.1110.10">
    <property type="entry name" value="AN1-like Zinc finger"/>
    <property type="match status" value="1"/>
</dbReference>
<dbReference type="GO" id="GO:0008270">
    <property type="term" value="F:zinc ion binding"/>
    <property type="evidence" value="ECO:0007669"/>
    <property type="project" value="UniProtKB-KW"/>
</dbReference>
<dbReference type="CDD" id="cd17039">
    <property type="entry name" value="Ubl_ubiquitin_like"/>
    <property type="match status" value="1"/>
</dbReference>
<dbReference type="EMBL" id="CAJFCW020000002">
    <property type="protein sequence ID" value="CAG9090081.1"/>
    <property type="molecule type" value="Genomic_DNA"/>
</dbReference>
<evidence type="ECO:0000259" key="6">
    <source>
        <dbReference type="PROSITE" id="PS50053"/>
    </source>
</evidence>
<feature type="domain" description="Ubiquitin-like" evidence="6">
    <location>
        <begin position="26"/>
        <end position="104"/>
    </location>
</feature>
<dbReference type="InterPro" id="IPR000058">
    <property type="entry name" value="Znf_AN1"/>
</dbReference>
<accession>A0A811K2U3</accession>
<feature type="region of interest" description="Disordered" evidence="5">
    <location>
        <begin position="147"/>
        <end position="256"/>
    </location>
</feature>
<evidence type="ECO:0000256" key="2">
    <source>
        <dbReference type="ARBA" id="ARBA00022771"/>
    </source>
</evidence>
<dbReference type="Pfam" id="PF01428">
    <property type="entry name" value="zf-AN1"/>
    <property type="match status" value="1"/>
</dbReference>
<reference evidence="8" key="1">
    <citation type="submission" date="2020-09" db="EMBL/GenBank/DDBJ databases">
        <authorList>
            <person name="Kikuchi T."/>
        </authorList>
    </citation>
    <scope>NUCLEOTIDE SEQUENCE</scope>
    <source>
        <strain evidence="8">SH1</strain>
    </source>
</reference>
<dbReference type="Proteomes" id="UP000783686">
    <property type="component" value="Unassembled WGS sequence"/>
</dbReference>
<evidence type="ECO:0000256" key="5">
    <source>
        <dbReference type="SAM" id="MobiDB-lite"/>
    </source>
</evidence>
<dbReference type="OrthoDB" id="428577at2759"/>
<dbReference type="InterPro" id="IPR029071">
    <property type="entry name" value="Ubiquitin-like_domsf"/>
</dbReference>
<dbReference type="SMART" id="SM00154">
    <property type="entry name" value="ZnF_AN1"/>
    <property type="match status" value="1"/>
</dbReference>
<feature type="domain" description="AN1-type" evidence="7">
    <location>
        <begin position="305"/>
        <end position="353"/>
    </location>
</feature>
<keyword evidence="3" id="KW-0862">Zinc</keyword>
<evidence type="ECO:0000256" key="4">
    <source>
        <dbReference type="PROSITE-ProRule" id="PRU00449"/>
    </source>
</evidence>
<sequence>MYNWFRKIDEGYLTILRKMNNQDMVLTVTFKSIMASSAPCSSEVRRDATVRDLKFIYQAKSGCSIDMVRFTYNGKELLNDDETLESYGMTKNCDVYISARIESGLMARTPPSPRGFIMAAEIIGSQNPDTLAKMQSLRDAIKSMHNIPGQTQMDKPPDLEKKEGLWTPEKQMEHQITRSRMRDLLKRRKAATSKTPDSAFTRDSGSVCNSARSPMLSEPGTPKSEPRAQSSLSTLSTSPAATTSVSNLSQTSVVEPVEKPVTEKELKVFFDPAETARDLIVIHQELYDPPKNREELAVIQEAVEHRRRTTCGVCRRKLPISQQSVRCQCQLAFCSRHKNPEDHRCSFDYKLTGRKRLVKENPKVTSGGAHKGKIE</sequence>
<keyword evidence="9" id="KW-1185">Reference proteome</keyword>